<keyword evidence="3" id="KW-1003">Cell membrane</keyword>
<evidence type="ECO:0000256" key="5">
    <source>
        <dbReference type="ARBA" id="ARBA00022692"/>
    </source>
</evidence>
<dbReference type="PANTHER" id="PTHR47529:SF1">
    <property type="entry name" value="PERIPLASMIC CHAPERONE PPID"/>
    <property type="match status" value="1"/>
</dbReference>
<dbReference type="Proteomes" id="UP000515971">
    <property type="component" value="Chromosome"/>
</dbReference>
<keyword evidence="5" id="KW-0812">Transmembrane</keyword>
<dbReference type="PANTHER" id="PTHR47529">
    <property type="entry name" value="PEPTIDYL-PROLYL CIS-TRANS ISOMERASE D"/>
    <property type="match status" value="1"/>
</dbReference>
<comment type="subcellular location">
    <subcellularLocation>
        <location evidence="1">Cell inner membrane</location>
        <topology evidence="1">Single-pass type II membrane protein</topology>
        <orientation evidence="1">Periplasmic side</orientation>
    </subcellularLocation>
</comment>
<dbReference type="SUPFAM" id="SSF109998">
    <property type="entry name" value="Triger factor/SurA peptide-binding domain-like"/>
    <property type="match status" value="1"/>
</dbReference>
<evidence type="ECO:0000256" key="3">
    <source>
        <dbReference type="ARBA" id="ARBA00022475"/>
    </source>
</evidence>
<dbReference type="GO" id="GO:0005886">
    <property type="term" value="C:plasma membrane"/>
    <property type="evidence" value="ECO:0007669"/>
    <property type="project" value="UniProtKB-SubCell"/>
</dbReference>
<dbReference type="SUPFAM" id="SSF54534">
    <property type="entry name" value="FKBP-like"/>
    <property type="match status" value="1"/>
</dbReference>
<reference evidence="15 16" key="1">
    <citation type="submission" date="2020-08" db="EMBL/GenBank/DDBJ databases">
        <title>Genome sequence of Sphingomonas lutea KCTC 23642T.</title>
        <authorList>
            <person name="Hyun D.-W."/>
            <person name="Bae J.-W."/>
        </authorList>
    </citation>
    <scope>NUCLEOTIDE SEQUENCE [LARGE SCALE GENOMIC DNA]</scope>
    <source>
        <strain evidence="15 16">KCTC 23642</strain>
    </source>
</reference>
<dbReference type="GO" id="GO:0003755">
    <property type="term" value="F:peptidyl-prolyl cis-trans isomerase activity"/>
    <property type="evidence" value="ECO:0007669"/>
    <property type="project" value="InterPro"/>
</dbReference>
<evidence type="ECO:0000313" key="15">
    <source>
        <dbReference type="EMBL" id="QNN66750.1"/>
    </source>
</evidence>
<evidence type="ECO:0000256" key="2">
    <source>
        <dbReference type="ARBA" id="ARBA00018370"/>
    </source>
</evidence>
<keyword evidence="7" id="KW-0472">Membrane</keyword>
<dbReference type="EMBL" id="CP060718">
    <property type="protein sequence ID" value="QNN66750.1"/>
    <property type="molecule type" value="Genomic_DNA"/>
</dbReference>
<evidence type="ECO:0000256" key="4">
    <source>
        <dbReference type="ARBA" id="ARBA00022519"/>
    </source>
</evidence>
<dbReference type="InterPro" id="IPR052029">
    <property type="entry name" value="PpiD_chaperone"/>
</dbReference>
<keyword evidence="8" id="KW-0143">Chaperone</keyword>
<keyword evidence="4" id="KW-0997">Cell inner membrane</keyword>
<evidence type="ECO:0000256" key="7">
    <source>
        <dbReference type="ARBA" id="ARBA00023136"/>
    </source>
</evidence>
<evidence type="ECO:0000259" key="14">
    <source>
        <dbReference type="Pfam" id="PF13145"/>
    </source>
</evidence>
<dbReference type="KEGG" id="slut:H9L13_08675"/>
<dbReference type="RefSeq" id="WP_187537342.1">
    <property type="nucleotide sequence ID" value="NZ_BAABJT010000001.1"/>
</dbReference>
<evidence type="ECO:0000256" key="6">
    <source>
        <dbReference type="ARBA" id="ARBA00022989"/>
    </source>
</evidence>
<dbReference type="InterPro" id="IPR027304">
    <property type="entry name" value="Trigger_fact/SurA_dom_sf"/>
</dbReference>
<evidence type="ECO:0000256" key="13">
    <source>
        <dbReference type="ARBA" id="ARBA00042775"/>
    </source>
</evidence>
<comment type="similarity">
    <text evidence="11">Belongs to the PpiD chaperone family.</text>
</comment>
<evidence type="ECO:0000313" key="16">
    <source>
        <dbReference type="Proteomes" id="UP000515971"/>
    </source>
</evidence>
<evidence type="ECO:0000256" key="11">
    <source>
        <dbReference type="ARBA" id="ARBA00038408"/>
    </source>
</evidence>
<sequence>MLSFFRRSSKSKVGTIVMALVLLAIIIGFAIADAQNFGSGTLSFGGNGSALATVGDERVTDADMSDAMQRRLAQVREQNPGADYGTIANEFDPILSALIDERALVAFANANGFRLSKRLIDAEIAQLPGTRGLNGQFSDQAYQAFLQQQRMTDAQLRRLLASSLLQRLVLAPVVANPRVPVGLATPYANMMLEAREGEAASIPIELFRSGLNPSDADLQRYYASNRGRYTVPEQRVIRIARIGAEQVANVQPSDQEIAAFYNANQAIYGAKDTRSLSQVVVPDQQTAAAIAARARQGGTLAAAAAPAGSNAAVTRLPDQTREAYSSVAGARAAQAVFSAAQGAVVGPTRSDFGWVVVKVESIKREGGRSLAQARGEIAERLAREKRGTALEEMVDKVQTAIDDGANFAEAAAAARLETTTTPLIMPNGRSRVDPAYRAPADLAKAITEAFKIAPNDPPEIIPLGENQGYALMSPAQVVPAAPAPLASIRDQVRNDWIESQALIRARAAASAIAAKAARGMPLARAVREAGVALPAVRPMAARRIEIANANAVIPPAMRMLFTLPQGKSRMVADPRNGGFFVVKVNKIVPGNALLQPALIARMQTELQQAIGEDYAAQLINAIRADVKIKRNESAIAAAKQRMTASGF</sequence>
<feature type="domain" description="PpiC" evidence="14">
    <location>
        <begin position="252"/>
        <end position="374"/>
    </location>
</feature>
<dbReference type="Gene3D" id="1.10.4030.10">
    <property type="entry name" value="Porin chaperone SurA, peptide-binding domain"/>
    <property type="match status" value="2"/>
</dbReference>
<keyword evidence="6" id="KW-1133">Transmembrane helix</keyword>
<keyword evidence="15" id="KW-0413">Isomerase</keyword>
<evidence type="ECO:0000256" key="12">
    <source>
        <dbReference type="ARBA" id="ARBA00040743"/>
    </source>
</evidence>
<evidence type="ECO:0000256" key="8">
    <source>
        <dbReference type="ARBA" id="ARBA00023186"/>
    </source>
</evidence>
<proteinExistence type="inferred from homology"/>
<evidence type="ECO:0000256" key="1">
    <source>
        <dbReference type="ARBA" id="ARBA00004382"/>
    </source>
</evidence>
<dbReference type="AlphaFoldDB" id="A0A7G9SFX5"/>
<dbReference type="InterPro" id="IPR000297">
    <property type="entry name" value="PPIase_PpiC"/>
</dbReference>
<dbReference type="Gene3D" id="3.10.50.40">
    <property type="match status" value="1"/>
</dbReference>
<organism evidence="15 16">
    <name type="scientific">Sphingomonas lutea</name>
    <dbReference type="NCBI Taxonomy" id="1045317"/>
    <lineage>
        <taxon>Bacteria</taxon>
        <taxon>Pseudomonadati</taxon>
        <taxon>Pseudomonadota</taxon>
        <taxon>Alphaproteobacteria</taxon>
        <taxon>Sphingomonadales</taxon>
        <taxon>Sphingomonadaceae</taxon>
        <taxon>Sphingomonas</taxon>
    </lineage>
</organism>
<dbReference type="Pfam" id="PF13624">
    <property type="entry name" value="SurA_N_3"/>
    <property type="match status" value="1"/>
</dbReference>
<dbReference type="Pfam" id="PF13145">
    <property type="entry name" value="Rotamase_2"/>
    <property type="match status" value="1"/>
</dbReference>
<gene>
    <name evidence="15" type="ORF">H9L13_08675</name>
</gene>
<dbReference type="InterPro" id="IPR046357">
    <property type="entry name" value="PPIase_dom_sf"/>
</dbReference>
<keyword evidence="16" id="KW-1185">Reference proteome</keyword>
<evidence type="ECO:0000256" key="9">
    <source>
        <dbReference type="ARBA" id="ARBA00030642"/>
    </source>
</evidence>
<name>A0A7G9SFX5_9SPHN</name>
<protein>
    <recommendedName>
        <fullName evidence="2">Parvulin-like PPIase</fullName>
    </recommendedName>
    <alternativeName>
        <fullName evidence="9">Peptidyl-prolyl cis-trans isomerase plp</fullName>
    </alternativeName>
    <alternativeName>
        <fullName evidence="12">Periplasmic chaperone PpiD</fullName>
    </alternativeName>
    <alternativeName>
        <fullName evidence="13">Periplasmic folding chaperone</fullName>
    </alternativeName>
    <alternativeName>
        <fullName evidence="10">Rotamase plp</fullName>
    </alternativeName>
</protein>
<evidence type="ECO:0000256" key="10">
    <source>
        <dbReference type="ARBA" id="ARBA00031484"/>
    </source>
</evidence>
<accession>A0A7G9SFX5</accession>